<dbReference type="KEGG" id="scm:SCHCO_02681702"/>
<gene>
    <name evidence="4" type="ORF">SCHCODRAFT_86197</name>
</gene>
<dbReference type="PANTHER" id="PTHR35192">
    <property type="entry name" value="PROTEIN, PUTATIVE-RELATED"/>
    <property type="match status" value="1"/>
</dbReference>
<dbReference type="Proteomes" id="UP000007431">
    <property type="component" value="Unassembled WGS sequence"/>
</dbReference>
<dbReference type="AlphaFoldDB" id="D8QK12"/>
<keyword evidence="5" id="KW-1185">Reference proteome</keyword>
<dbReference type="EMBL" id="GL377315">
    <property type="protein sequence ID" value="EFI91809.1"/>
    <property type="molecule type" value="Genomic_DNA"/>
</dbReference>
<evidence type="ECO:0000256" key="2">
    <source>
        <dbReference type="SAM" id="SignalP"/>
    </source>
</evidence>
<organism evidence="5">
    <name type="scientific">Schizophyllum commune (strain H4-8 / FGSC 9210)</name>
    <name type="common">Split gill fungus</name>
    <dbReference type="NCBI Taxonomy" id="578458"/>
    <lineage>
        <taxon>Eukaryota</taxon>
        <taxon>Fungi</taxon>
        <taxon>Dikarya</taxon>
        <taxon>Basidiomycota</taxon>
        <taxon>Agaricomycotina</taxon>
        <taxon>Agaricomycetes</taxon>
        <taxon>Agaricomycetidae</taxon>
        <taxon>Agaricales</taxon>
        <taxon>Schizophyllaceae</taxon>
        <taxon>Schizophyllum</taxon>
    </lineage>
</organism>
<reference evidence="4 5" key="1">
    <citation type="journal article" date="2010" name="Nat. Biotechnol.">
        <title>Genome sequence of the model mushroom Schizophyllum commune.</title>
        <authorList>
            <person name="Ohm R.A."/>
            <person name="de Jong J.F."/>
            <person name="Lugones L.G."/>
            <person name="Aerts A."/>
            <person name="Kothe E."/>
            <person name="Stajich J.E."/>
            <person name="de Vries R.P."/>
            <person name="Record E."/>
            <person name="Levasseur A."/>
            <person name="Baker S.E."/>
            <person name="Bartholomew K.A."/>
            <person name="Coutinho P.M."/>
            <person name="Erdmann S."/>
            <person name="Fowler T.J."/>
            <person name="Gathman A.C."/>
            <person name="Lombard V."/>
            <person name="Henrissat B."/>
            <person name="Knabe N."/>
            <person name="Kuees U."/>
            <person name="Lilly W.W."/>
            <person name="Lindquist E."/>
            <person name="Lucas S."/>
            <person name="Magnuson J.K."/>
            <person name="Piumi F."/>
            <person name="Raudaskoski M."/>
            <person name="Salamov A."/>
            <person name="Schmutz J."/>
            <person name="Schwarze F.W.M.R."/>
            <person name="vanKuyk P.A."/>
            <person name="Horton J.S."/>
            <person name="Grigoriev I.V."/>
            <person name="Woesten H.A.B."/>
        </authorList>
    </citation>
    <scope>NUCLEOTIDE SEQUENCE [LARGE SCALE GENOMIC DNA]</scope>
    <source>
        <strain evidence="5">H4-8 / FGSC 9210</strain>
    </source>
</reference>
<dbReference type="InParanoid" id="D8QK12"/>
<evidence type="ECO:0000313" key="4">
    <source>
        <dbReference type="EMBL" id="EFI91809.1"/>
    </source>
</evidence>
<feature type="chain" id="PRO_5003121011" evidence="2">
    <location>
        <begin position="23"/>
        <end position="678"/>
    </location>
</feature>
<keyword evidence="2" id="KW-0732">Signal</keyword>
<proteinExistence type="predicted"/>
<dbReference type="PANTHER" id="PTHR35192:SF2">
    <property type="entry name" value="APPLE DOMAIN-CONTAINING PROTEIN"/>
    <property type="match status" value="1"/>
</dbReference>
<dbReference type="InterPro" id="IPR048661">
    <property type="entry name" value="CPL1-like"/>
</dbReference>
<dbReference type="OrthoDB" id="439917at2759"/>
<accession>D8QK12</accession>
<dbReference type="HOGENOM" id="CLU_405522_0_0_1"/>
<evidence type="ECO:0000313" key="5">
    <source>
        <dbReference type="Proteomes" id="UP000007431"/>
    </source>
</evidence>
<feature type="region of interest" description="Disordered" evidence="1">
    <location>
        <begin position="403"/>
        <end position="424"/>
    </location>
</feature>
<dbReference type="InterPro" id="IPR038955">
    <property type="entry name" value="PriA/CPL1_fungi"/>
</dbReference>
<dbReference type="RefSeq" id="XP_003026712.1">
    <property type="nucleotide sequence ID" value="XM_003026666.1"/>
</dbReference>
<evidence type="ECO:0000259" key="3">
    <source>
        <dbReference type="Pfam" id="PF21671"/>
    </source>
</evidence>
<dbReference type="GeneID" id="9593750"/>
<feature type="signal peptide" evidence="2">
    <location>
        <begin position="1"/>
        <end position="22"/>
    </location>
</feature>
<dbReference type="STRING" id="578458.D8QK12"/>
<name>D8QK12_SCHCM</name>
<dbReference type="eggNOG" id="ENOG502R060">
    <property type="taxonomic scope" value="Eukaryota"/>
</dbReference>
<evidence type="ECO:0000256" key="1">
    <source>
        <dbReference type="SAM" id="MobiDB-lite"/>
    </source>
</evidence>
<dbReference type="Pfam" id="PF21671">
    <property type="entry name" value="CPL1-like"/>
    <property type="match status" value="1"/>
</dbReference>
<sequence length="678" mass="69258">MRFSLAPTFLASLLLVFSPATATTTNVKSKTSRIVASRQHSIPRTLVNRDLIDICASVDVSAVLHLLPPLVDIPSLDGKICLCIDDLDIFLSTYIDATVLLTILKGPLKAALALLINTDPTRAHCPPVPPHASRVCKVDDPCGIQCDKGYTRHGNICCPPSGCPSAALTRPNKRRLSSRVTTYEEAQKTCRPRESVCGIAGHEGTLDFECVDTTSTLDSCGGCVTPHGFPAAAIQSSGVDCAALPNVVEVGCKASKCVVNRCKESFVPSSDGSRCISIAAKRQLDLGSLGSTDVDSTTTLDSSLTSDLYAAIDLVVRLGDAHSQTTTPSDVDDLIDATLKATGALLGSNTVSGLVDATNDLLAKTNAAVAGLTSCNCADNLLDLLLKIVVQLNIVLGDMHKGPVTSPAPPGTSPSNPSPVKTPDGGDIMLDLDHLLTELGLGSLLDVGTIDIQGLGPGLSALVQGLLNALDLGPAVPTSGSGAKGTSGTDVNAVIDSDVQANITAIVDIVLKLGGAGSLTGGSSSSGSIDPLVQVLLNVTADLLASSTLTDLVVNLNNLGHAAHILSKAGIACSCLTTNVDKLIADLVSLLDYTLAYVDTHTITTPPAGGSGSSGSSGTGMPTTTGDGGQILVDLKTLLKALGLDGLLDVGTIQVDGLGPELSALSQQLVNGLDLGPQ</sequence>
<dbReference type="VEuPathDB" id="FungiDB:SCHCODRAFT_02681702"/>
<dbReference type="OMA" id="ILPAHAH"/>
<protein>
    <submittedName>
        <fullName evidence="4">Expressed protein</fullName>
    </submittedName>
</protein>
<feature type="domain" description="Protein CPL1-like" evidence="3">
    <location>
        <begin position="208"/>
        <end position="276"/>
    </location>
</feature>